<evidence type="ECO:0000313" key="2">
    <source>
        <dbReference type="EMBL" id="NYF90339.1"/>
    </source>
</evidence>
<name>A0A852VH14_9BACT</name>
<dbReference type="EMBL" id="JACCCU010000001">
    <property type="protein sequence ID" value="NYF90339.1"/>
    <property type="molecule type" value="Genomic_DNA"/>
</dbReference>
<reference evidence="2 3" key="1">
    <citation type="submission" date="2020-07" db="EMBL/GenBank/DDBJ databases">
        <title>Genomic Encyclopedia of Type Strains, Phase IV (KMG-V): Genome sequencing to study the core and pangenomes of soil and plant-associated prokaryotes.</title>
        <authorList>
            <person name="Whitman W."/>
        </authorList>
    </citation>
    <scope>NUCLEOTIDE SEQUENCE [LARGE SCALE GENOMIC DNA]</scope>
    <source>
        <strain evidence="2 3">M8UP22</strain>
    </source>
</reference>
<sequence>MATKSRITAASPSGFHASQPKSDKSAPPTKATHRTLQ</sequence>
<proteinExistence type="predicted"/>
<feature type="compositionally biased region" description="Polar residues" evidence="1">
    <location>
        <begin position="1"/>
        <end position="11"/>
    </location>
</feature>
<evidence type="ECO:0000313" key="3">
    <source>
        <dbReference type="Proteomes" id="UP000564385"/>
    </source>
</evidence>
<feature type="region of interest" description="Disordered" evidence="1">
    <location>
        <begin position="1"/>
        <end position="37"/>
    </location>
</feature>
<evidence type="ECO:0000256" key="1">
    <source>
        <dbReference type="SAM" id="MobiDB-lite"/>
    </source>
</evidence>
<dbReference type="Proteomes" id="UP000564385">
    <property type="component" value="Unassembled WGS sequence"/>
</dbReference>
<dbReference type="AlphaFoldDB" id="A0A852VH14"/>
<accession>A0A852VH14</accession>
<organism evidence="2 3">
    <name type="scientific">Tunturiibacter lichenicola</name>
    <dbReference type="NCBI Taxonomy" id="2051959"/>
    <lineage>
        <taxon>Bacteria</taxon>
        <taxon>Pseudomonadati</taxon>
        <taxon>Acidobacteriota</taxon>
        <taxon>Terriglobia</taxon>
        <taxon>Terriglobales</taxon>
        <taxon>Acidobacteriaceae</taxon>
        <taxon>Tunturiibacter</taxon>
    </lineage>
</organism>
<protein>
    <submittedName>
        <fullName evidence="2">Uncharacterized protein</fullName>
    </submittedName>
</protein>
<comment type="caution">
    <text evidence="2">The sequence shown here is derived from an EMBL/GenBank/DDBJ whole genome shotgun (WGS) entry which is preliminary data.</text>
</comment>
<gene>
    <name evidence="2" type="ORF">HDF08_002406</name>
</gene>